<accession>A0A0F9HFD0</accession>
<organism evidence="2">
    <name type="scientific">marine sediment metagenome</name>
    <dbReference type="NCBI Taxonomy" id="412755"/>
    <lineage>
        <taxon>unclassified sequences</taxon>
        <taxon>metagenomes</taxon>
        <taxon>ecological metagenomes</taxon>
    </lineage>
</organism>
<gene>
    <name evidence="2" type="ORF">LCGC14_2005320</name>
</gene>
<evidence type="ECO:0000256" key="1">
    <source>
        <dbReference type="SAM" id="MobiDB-lite"/>
    </source>
</evidence>
<evidence type="ECO:0000313" key="2">
    <source>
        <dbReference type="EMBL" id="KKL80380.1"/>
    </source>
</evidence>
<reference evidence="2" key="1">
    <citation type="journal article" date="2015" name="Nature">
        <title>Complex archaea that bridge the gap between prokaryotes and eukaryotes.</title>
        <authorList>
            <person name="Spang A."/>
            <person name="Saw J.H."/>
            <person name="Jorgensen S.L."/>
            <person name="Zaremba-Niedzwiedzka K."/>
            <person name="Martijn J."/>
            <person name="Lind A.E."/>
            <person name="van Eijk R."/>
            <person name="Schleper C."/>
            <person name="Guy L."/>
            <person name="Ettema T.J."/>
        </authorList>
    </citation>
    <scope>NUCLEOTIDE SEQUENCE</scope>
</reference>
<comment type="caution">
    <text evidence="2">The sequence shown here is derived from an EMBL/GenBank/DDBJ whole genome shotgun (WGS) entry which is preliminary data.</text>
</comment>
<dbReference type="EMBL" id="LAZR01022868">
    <property type="protein sequence ID" value="KKL80380.1"/>
    <property type="molecule type" value="Genomic_DNA"/>
</dbReference>
<protein>
    <submittedName>
        <fullName evidence="2">Uncharacterized protein</fullName>
    </submittedName>
</protein>
<feature type="compositionally biased region" description="Basic and acidic residues" evidence="1">
    <location>
        <begin position="42"/>
        <end position="52"/>
    </location>
</feature>
<dbReference type="AlphaFoldDB" id="A0A0F9HFD0"/>
<sequence>MCDPVSLGLMAASVIGKTINTRQTFRRKDREIARGIREKGKIGRESAARTEGEIQNLAKSDPEAERAESLASFVDALREGKEETIPGVEGANQRFAEDVAAARSGVAGDASTRAGLLSRIDAPVEQRRGEAVKRGRLASDTRMFADRGASAEFLAQLRASEQRNNPFVDAIASIAGGVASAGVAGGGANLTDKLKGLFSGGEEATLFGPL</sequence>
<proteinExistence type="predicted"/>
<feature type="region of interest" description="Disordered" evidence="1">
    <location>
        <begin position="42"/>
        <end position="63"/>
    </location>
</feature>
<name>A0A0F9HFD0_9ZZZZ</name>